<name>A0A841H337_9BACT</name>
<comment type="caution">
    <text evidence="3">The sequence shown here is derived from an EMBL/GenBank/DDBJ whole genome shotgun (WGS) entry which is preliminary data.</text>
</comment>
<dbReference type="Proteomes" id="UP000582837">
    <property type="component" value="Unassembled WGS sequence"/>
</dbReference>
<protein>
    <recommendedName>
        <fullName evidence="5">SseB protein N-terminal domain-containing protein</fullName>
    </recommendedName>
</protein>
<evidence type="ECO:0008006" key="5">
    <source>
        <dbReference type="Google" id="ProtNLM"/>
    </source>
</evidence>
<feature type="domain" description="SseB protein N-terminal" evidence="1">
    <location>
        <begin position="8"/>
        <end position="115"/>
    </location>
</feature>
<dbReference type="AlphaFoldDB" id="A0A841H337"/>
<feature type="domain" description="SseB protein C-terminal" evidence="2">
    <location>
        <begin position="127"/>
        <end position="222"/>
    </location>
</feature>
<dbReference type="InterPro" id="IPR027945">
    <property type="entry name" value="SseB_C"/>
</dbReference>
<reference evidence="3 4" key="1">
    <citation type="submission" date="2020-08" db="EMBL/GenBank/DDBJ databases">
        <title>Genomic Encyclopedia of Type Strains, Phase IV (KMG-IV): sequencing the most valuable type-strain genomes for metagenomic binning, comparative biology and taxonomic classification.</title>
        <authorList>
            <person name="Goeker M."/>
        </authorList>
    </citation>
    <scope>NUCLEOTIDE SEQUENCE [LARGE SCALE GENOMIC DNA]</scope>
    <source>
        <strain evidence="3 4">DSM 29007</strain>
    </source>
</reference>
<dbReference type="RefSeq" id="WP_170036523.1">
    <property type="nucleotide sequence ID" value="NZ_JABDTL010000002.1"/>
</dbReference>
<evidence type="ECO:0000259" key="2">
    <source>
        <dbReference type="Pfam" id="PF14581"/>
    </source>
</evidence>
<dbReference type="EMBL" id="JACHIA010000014">
    <property type="protein sequence ID" value="MBB6072336.1"/>
    <property type="molecule type" value="Genomic_DNA"/>
</dbReference>
<dbReference type="Pfam" id="PF07179">
    <property type="entry name" value="SseB"/>
    <property type="match status" value="1"/>
</dbReference>
<dbReference type="Pfam" id="PF14581">
    <property type="entry name" value="SseB_C"/>
    <property type="match status" value="1"/>
</dbReference>
<evidence type="ECO:0000313" key="4">
    <source>
        <dbReference type="Proteomes" id="UP000582837"/>
    </source>
</evidence>
<evidence type="ECO:0000259" key="1">
    <source>
        <dbReference type="Pfam" id="PF07179"/>
    </source>
</evidence>
<sequence length="404" mass="43710">MSEAVDVLDQALARAIADPEHWAEFYQTFVESAVYVLGEPTPETSGFSLIHLEDEEGDVVPVFSSPAKAEAIATEELQCVPVPALALLSQLRGGRVVLNPGAPAYKLFTAMEIEALLEGVDESAGGILVEEPDALPADLTDPLARLFATHPDVSAAYLVQVTPPGAESRLVIGIDAVNDADRVREEASVLVDTLRAGREVDVMVMEEDPLSVHLRAEVEPFFGDSLASDIDPERLRRLDANPPKWGDSLLGRMTGKAEAHTQISMGAIVQANTALWAPADEPVTAPAVLVYSASPERRMDRRWVRHLARRLNRLRVEDPADPVEQRLRDRLEAEDDWFFEPLPAAFTGDSATFWCVVALSSTDLPGGSLPGDGVLPLLTCSPAAKKPGELLQVVPKAEWARPGL</sequence>
<organism evidence="3 4">
    <name type="scientific">Longimicrobium terrae</name>
    <dbReference type="NCBI Taxonomy" id="1639882"/>
    <lineage>
        <taxon>Bacteria</taxon>
        <taxon>Pseudomonadati</taxon>
        <taxon>Gemmatimonadota</taxon>
        <taxon>Longimicrobiia</taxon>
        <taxon>Longimicrobiales</taxon>
        <taxon>Longimicrobiaceae</taxon>
        <taxon>Longimicrobium</taxon>
    </lineage>
</organism>
<keyword evidence="4" id="KW-1185">Reference proteome</keyword>
<proteinExistence type="predicted"/>
<gene>
    <name evidence="3" type="ORF">HNQ61_003998</name>
</gene>
<dbReference type="InterPro" id="IPR009839">
    <property type="entry name" value="SseB_N"/>
</dbReference>
<accession>A0A841H337</accession>
<evidence type="ECO:0000313" key="3">
    <source>
        <dbReference type="EMBL" id="MBB6072336.1"/>
    </source>
</evidence>